<dbReference type="PROSITE" id="PS50068">
    <property type="entry name" value="LDLRA_2"/>
    <property type="match status" value="1"/>
</dbReference>
<dbReference type="InterPro" id="IPR036055">
    <property type="entry name" value="LDL_receptor-like_sf"/>
</dbReference>
<keyword evidence="6" id="KW-0472">Membrane</keyword>
<gene>
    <name evidence="8" type="ORF">g.43862</name>
</gene>
<feature type="region of interest" description="Disordered" evidence="5">
    <location>
        <begin position="559"/>
        <end position="603"/>
    </location>
</feature>
<keyword evidence="6" id="KW-0812">Transmembrane</keyword>
<keyword evidence="2 4" id="KW-1015">Disulfide bond</keyword>
<evidence type="ECO:0000256" key="5">
    <source>
        <dbReference type="SAM" id="MobiDB-lite"/>
    </source>
</evidence>
<keyword evidence="1" id="KW-0677">Repeat</keyword>
<evidence type="ECO:0000256" key="1">
    <source>
        <dbReference type="ARBA" id="ARBA00022737"/>
    </source>
</evidence>
<dbReference type="InterPro" id="IPR035914">
    <property type="entry name" value="Sperma_CUB_dom_sf"/>
</dbReference>
<accession>A0A1B6E2W3</accession>
<evidence type="ECO:0000256" key="2">
    <source>
        <dbReference type="ARBA" id="ARBA00023157"/>
    </source>
</evidence>
<dbReference type="SUPFAM" id="SSF49854">
    <property type="entry name" value="Spermadhesin, CUB domain"/>
    <property type="match status" value="3"/>
</dbReference>
<feature type="non-terminal residue" evidence="8">
    <location>
        <position position="655"/>
    </location>
</feature>
<proteinExistence type="predicted"/>
<feature type="disulfide bond" evidence="4">
    <location>
        <begin position="471"/>
        <end position="483"/>
    </location>
</feature>
<name>A0A1B6E2W3_9HEMI</name>
<comment type="caution">
    <text evidence="3">Lacks conserved residue(s) required for the propagation of feature annotation.</text>
</comment>
<feature type="transmembrane region" description="Helical" evidence="6">
    <location>
        <begin position="522"/>
        <end position="544"/>
    </location>
</feature>
<organism evidence="8">
    <name type="scientific">Clastoptera arizonana</name>
    <name type="common">Arizona spittle bug</name>
    <dbReference type="NCBI Taxonomy" id="38151"/>
    <lineage>
        <taxon>Eukaryota</taxon>
        <taxon>Metazoa</taxon>
        <taxon>Ecdysozoa</taxon>
        <taxon>Arthropoda</taxon>
        <taxon>Hexapoda</taxon>
        <taxon>Insecta</taxon>
        <taxon>Pterygota</taxon>
        <taxon>Neoptera</taxon>
        <taxon>Paraneoptera</taxon>
        <taxon>Hemiptera</taxon>
        <taxon>Auchenorrhyncha</taxon>
        <taxon>Cercopoidea</taxon>
        <taxon>Clastopteridae</taxon>
        <taxon>Clastoptera</taxon>
    </lineage>
</organism>
<evidence type="ECO:0000256" key="4">
    <source>
        <dbReference type="PROSITE-ProRule" id="PRU00124"/>
    </source>
</evidence>
<dbReference type="PANTHER" id="PTHR24251:SF28">
    <property type="entry name" value="NEUROPILIN AND TOLLOID-LIKE, ISOFORM B"/>
    <property type="match status" value="1"/>
</dbReference>
<dbReference type="PROSITE" id="PS01180">
    <property type="entry name" value="CUB"/>
    <property type="match status" value="3"/>
</dbReference>
<dbReference type="Pfam" id="PF00431">
    <property type="entry name" value="CUB"/>
    <property type="match status" value="3"/>
</dbReference>
<dbReference type="SMART" id="SM00192">
    <property type="entry name" value="LDLa"/>
    <property type="match status" value="1"/>
</dbReference>
<dbReference type="InterPro" id="IPR000859">
    <property type="entry name" value="CUB_dom"/>
</dbReference>
<dbReference type="EMBL" id="GEDC01005037">
    <property type="protein sequence ID" value="JAS32261.1"/>
    <property type="molecule type" value="Transcribed_RNA"/>
</dbReference>
<dbReference type="Gene3D" id="4.10.400.10">
    <property type="entry name" value="Low-density Lipoprotein Receptor"/>
    <property type="match status" value="1"/>
</dbReference>
<sequence length="655" mass="75469">VKCVHQVPSAALMTARHKRTFFPCFPATVKCFLILSFLNTSTRGSLTIMGPTTQNSTSLSSSIFSNPCLSFEEGDAHSNTFYSPNYPSFYPSSTICIRLIEAEPDKVVRLKFIDFFEIEPTPRSVECKYDFLEIRDGRFEYSRLISKLCGYSIPQPVISSSRYLWLRFRSDTFNQHRGFKISYSFIGSNPVSTIDPVGVRYPRELLENPCLPFEEGDPTAQIFYSPNYPNTYPSSIVCERTIEAEPEKIIRIDFLDFFEVEPATTGYGCPNDFLEVRDGQFGYSNLIGKFCGRNKFPSHIISSGRYLWLRFTSDENIQYSGFKAAYTFIDKPATVTMPELERCYMEVGGVEGFIVKTDIQEEIVKKTVELNIPLDCMWKVIVDQGFKIQLYFETFELGKPNECDSNYIEIYPEKTDEPSRQHIFCGSIAEERITSETNVYHVRFMADSRAFNKTNFKILYTSYRESKTVPCREEEYDCQDYTCISMNLKCNGNVNCRYRWDETECEVEETAFQKLFKDKRKIIILIIFFFILTGMCFSFIYNCIRKLVRDHKIIQENKRKSRESRLDQLGRKAQSVQQLSTMPKVLPKRHASIDSSERSTSPELHMSASATMLHQSSLPSSHYTPKPVDLIPIMTESKGCGTEDTSSHDDPPDRD</sequence>
<feature type="non-terminal residue" evidence="8">
    <location>
        <position position="1"/>
    </location>
</feature>
<dbReference type="SUPFAM" id="SSF57424">
    <property type="entry name" value="LDL receptor-like module"/>
    <property type="match status" value="1"/>
</dbReference>
<dbReference type="Pfam" id="PF00057">
    <property type="entry name" value="Ldl_recept_a"/>
    <property type="match status" value="1"/>
</dbReference>
<dbReference type="SMART" id="SM00042">
    <property type="entry name" value="CUB"/>
    <property type="match status" value="3"/>
</dbReference>
<evidence type="ECO:0000259" key="7">
    <source>
        <dbReference type="PROSITE" id="PS01180"/>
    </source>
</evidence>
<dbReference type="AlphaFoldDB" id="A0A1B6E2W3"/>
<dbReference type="FunFam" id="2.60.120.290:FF:000005">
    <property type="entry name" value="Procollagen C-endopeptidase enhancer 1"/>
    <property type="match status" value="1"/>
</dbReference>
<dbReference type="Gene3D" id="2.60.120.290">
    <property type="entry name" value="Spermadhesin, CUB domain"/>
    <property type="match status" value="3"/>
</dbReference>
<feature type="domain" description="CUB" evidence="7">
    <location>
        <begin position="68"/>
        <end position="186"/>
    </location>
</feature>
<feature type="domain" description="CUB" evidence="7">
    <location>
        <begin position="343"/>
        <end position="463"/>
    </location>
</feature>
<protein>
    <recommendedName>
        <fullName evidence="7">CUB domain-containing protein</fullName>
    </recommendedName>
</protein>
<keyword evidence="6" id="KW-1133">Transmembrane helix</keyword>
<feature type="disulfide bond" evidence="4">
    <location>
        <begin position="490"/>
        <end position="505"/>
    </location>
</feature>
<reference evidence="8" key="1">
    <citation type="submission" date="2015-12" db="EMBL/GenBank/DDBJ databases">
        <title>De novo transcriptome assembly of four potential Pierce s Disease insect vectors from Arizona vineyards.</title>
        <authorList>
            <person name="Tassone E.E."/>
        </authorList>
    </citation>
    <scope>NUCLEOTIDE SEQUENCE</scope>
</reference>
<dbReference type="CDD" id="cd00041">
    <property type="entry name" value="CUB"/>
    <property type="match status" value="3"/>
</dbReference>
<feature type="compositionally biased region" description="Basic and acidic residues" evidence="5">
    <location>
        <begin position="645"/>
        <end position="655"/>
    </location>
</feature>
<feature type="disulfide bond" evidence="4">
    <location>
        <begin position="478"/>
        <end position="496"/>
    </location>
</feature>
<evidence type="ECO:0000256" key="3">
    <source>
        <dbReference type="PROSITE-ProRule" id="PRU00059"/>
    </source>
</evidence>
<feature type="domain" description="CUB" evidence="7">
    <location>
        <begin position="210"/>
        <end position="329"/>
    </location>
</feature>
<dbReference type="FunFam" id="2.60.120.290:FF:000013">
    <property type="entry name" value="Membrane frizzled-related protein"/>
    <property type="match status" value="1"/>
</dbReference>
<dbReference type="PANTHER" id="PTHR24251">
    <property type="entry name" value="OVOCHYMASE-RELATED"/>
    <property type="match status" value="1"/>
</dbReference>
<evidence type="ECO:0000256" key="6">
    <source>
        <dbReference type="SAM" id="Phobius"/>
    </source>
</evidence>
<evidence type="ECO:0000313" key="8">
    <source>
        <dbReference type="EMBL" id="JAS32261.1"/>
    </source>
</evidence>
<feature type="region of interest" description="Disordered" evidence="5">
    <location>
        <begin position="615"/>
        <end position="655"/>
    </location>
</feature>
<feature type="compositionally biased region" description="Basic and acidic residues" evidence="5">
    <location>
        <begin position="559"/>
        <end position="570"/>
    </location>
</feature>
<dbReference type="InterPro" id="IPR002172">
    <property type="entry name" value="LDrepeatLR_classA_rpt"/>
</dbReference>
<dbReference type="CDD" id="cd00112">
    <property type="entry name" value="LDLa"/>
    <property type="match status" value="1"/>
</dbReference>